<protein>
    <submittedName>
        <fullName evidence="2">Uncharacterized protein</fullName>
    </submittedName>
</protein>
<dbReference type="EMBL" id="HBHX01069230">
    <property type="protein sequence ID" value="CAE0150084.1"/>
    <property type="molecule type" value="Transcribed_RNA"/>
</dbReference>
<organism evidence="2">
    <name type="scientific">Haptolina ericina</name>
    <dbReference type="NCBI Taxonomy" id="156174"/>
    <lineage>
        <taxon>Eukaryota</taxon>
        <taxon>Haptista</taxon>
        <taxon>Haptophyta</taxon>
        <taxon>Prymnesiophyceae</taxon>
        <taxon>Prymnesiales</taxon>
        <taxon>Prymnesiaceae</taxon>
        <taxon>Haptolina</taxon>
    </lineage>
</organism>
<sequence>MTLAQEQLGVPQITSPADVMTQDPRVAITFTAALRNAIQAVEDANAVAASTADAATVDSGSVPSECRAMVHMSLLKRNSVTFTLPGSPTAGLSPHSKVFELRRRRRKPRKSVKSATGDSPSRQAVRSHLGRESSLDRFGMMV</sequence>
<gene>
    <name evidence="2" type="ORF">HERI1096_LOCUS38244</name>
</gene>
<feature type="region of interest" description="Disordered" evidence="1">
    <location>
        <begin position="84"/>
        <end position="142"/>
    </location>
</feature>
<dbReference type="AlphaFoldDB" id="A0A7S3FI08"/>
<evidence type="ECO:0000256" key="1">
    <source>
        <dbReference type="SAM" id="MobiDB-lite"/>
    </source>
</evidence>
<accession>A0A7S3FI08</accession>
<name>A0A7S3FI08_9EUKA</name>
<proteinExistence type="predicted"/>
<evidence type="ECO:0000313" key="2">
    <source>
        <dbReference type="EMBL" id="CAE0150084.1"/>
    </source>
</evidence>
<feature type="compositionally biased region" description="Polar residues" evidence="1">
    <location>
        <begin position="113"/>
        <end position="124"/>
    </location>
</feature>
<feature type="compositionally biased region" description="Basic residues" evidence="1">
    <location>
        <begin position="102"/>
        <end position="112"/>
    </location>
</feature>
<reference evidence="2" key="1">
    <citation type="submission" date="2021-01" db="EMBL/GenBank/DDBJ databases">
        <authorList>
            <person name="Corre E."/>
            <person name="Pelletier E."/>
            <person name="Niang G."/>
            <person name="Scheremetjew M."/>
            <person name="Finn R."/>
            <person name="Kale V."/>
            <person name="Holt S."/>
            <person name="Cochrane G."/>
            <person name="Meng A."/>
            <person name="Brown T."/>
            <person name="Cohen L."/>
        </authorList>
    </citation>
    <scope>NUCLEOTIDE SEQUENCE</scope>
    <source>
        <strain evidence="2">CCMP281</strain>
    </source>
</reference>